<sequence length="191" mass="22842">MAIGSPLNAKSYIHQYLEKRRRSNTSSAPCQNIKKMKDEVAPPPEEEVASFNQQLESRFFQELPIEIRRMIYAYVWQGRYDHLYHIPEGRHIHFKRGHWTHTRCVMSEYDEDLDFIQKQMDTIRNTGRGDLLMWQRRLASTWGRRHWRCEERVEYGQAGAIDRTDLSSMMMLCKRMVTFSEESRLTYLFGA</sequence>
<keyword evidence="4" id="KW-1185">Reference proteome</keyword>
<organism evidence="3 4">
    <name type="scientific">Anthostomella pinea</name>
    <dbReference type="NCBI Taxonomy" id="933095"/>
    <lineage>
        <taxon>Eukaryota</taxon>
        <taxon>Fungi</taxon>
        <taxon>Dikarya</taxon>
        <taxon>Ascomycota</taxon>
        <taxon>Pezizomycotina</taxon>
        <taxon>Sordariomycetes</taxon>
        <taxon>Xylariomycetidae</taxon>
        <taxon>Xylariales</taxon>
        <taxon>Xylariaceae</taxon>
        <taxon>Anthostomella</taxon>
    </lineage>
</organism>
<dbReference type="AlphaFoldDB" id="A0AAI8VR68"/>
<name>A0AAI8VR68_9PEZI</name>
<evidence type="ECO:0000256" key="1">
    <source>
        <dbReference type="SAM" id="MobiDB-lite"/>
    </source>
</evidence>
<feature type="region of interest" description="Disordered" evidence="1">
    <location>
        <begin position="23"/>
        <end position="43"/>
    </location>
</feature>
<evidence type="ECO:0000259" key="2">
    <source>
        <dbReference type="Pfam" id="PF24864"/>
    </source>
</evidence>
<evidence type="ECO:0000313" key="3">
    <source>
        <dbReference type="EMBL" id="CAJ2512581.1"/>
    </source>
</evidence>
<dbReference type="EMBL" id="CAUWAG010000019">
    <property type="protein sequence ID" value="CAJ2512581.1"/>
    <property type="molecule type" value="Genomic_DNA"/>
</dbReference>
<accession>A0AAI8VR68</accession>
<dbReference type="InterPro" id="IPR056632">
    <property type="entry name" value="DUF7730"/>
</dbReference>
<dbReference type="Proteomes" id="UP001295740">
    <property type="component" value="Unassembled WGS sequence"/>
</dbReference>
<dbReference type="Pfam" id="PF24864">
    <property type="entry name" value="DUF7730"/>
    <property type="match status" value="1"/>
</dbReference>
<evidence type="ECO:0000313" key="4">
    <source>
        <dbReference type="Proteomes" id="UP001295740"/>
    </source>
</evidence>
<comment type="caution">
    <text evidence="3">The sequence shown here is derived from an EMBL/GenBank/DDBJ whole genome shotgun (WGS) entry which is preliminary data.</text>
</comment>
<proteinExistence type="predicted"/>
<protein>
    <submittedName>
        <fullName evidence="3">Uu.00g055960.m01.CDS01</fullName>
    </submittedName>
</protein>
<feature type="domain" description="DUF7730" evidence="2">
    <location>
        <begin position="53"/>
        <end position="96"/>
    </location>
</feature>
<reference evidence="3" key="1">
    <citation type="submission" date="2023-10" db="EMBL/GenBank/DDBJ databases">
        <authorList>
            <person name="Hackl T."/>
        </authorList>
    </citation>
    <scope>NUCLEOTIDE SEQUENCE</scope>
</reference>
<gene>
    <name evidence="3" type="ORF">KHLLAP_LOCUS13049</name>
</gene>